<dbReference type="InterPro" id="IPR002477">
    <property type="entry name" value="Peptidoglycan-bd-like"/>
</dbReference>
<comment type="caution">
    <text evidence="2">The sequence shown here is derived from an EMBL/GenBank/DDBJ whole genome shotgun (WGS) entry which is preliminary data.</text>
</comment>
<protein>
    <recommendedName>
        <fullName evidence="1">Peptidoglycan binding-like domain-containing protein</fullName>
    </recommendedName>
</protein>
<dbReference type="InterPro" id="IPR036366">
    <property type="entry name" value="PGBDSf"/>
</dbReference>
<feature type="domain" description="Peptidoglycan binding-like" evidence="1">
    <location>
        <begin position="28"/>
        <end position="83"/>
    </location>
</feature>
<accession>A0A3S1AJB7</accession>
<sequence length="85" mass="9294">METSESQQPTMRLLANTNGLPNLRFGNSGESVRVLQRLLRSNGYPVTIDGSFGAITESAVKAFQARRGLTIDGIVGAITWRELTR</sequence>
<reference evidence="2" key="1">
    <citation type="submission" date="2018-12" db="EMBL/GenBank/DDBJ databases">
        <authorList>
            <person name="Will S."/>
            <person name="Neumann-Schaal M."/>
            <person name="Henke P."/>
        </authorList>
    </citation>
    <scope>NUCLEOTIDE SEQUENCE</scope>
    <source>
        <strain evidence="2">PCC 7102</strain>
    </source>
</reference>
<dbReference type="Pfam" id="PF01471">
    <property type="entry name" value="PG_binding_1"/>
    <property type="match status" value="1"/>
</dbReference>
<evidence type="ECO:0000313" key="2">
    <source>
        <dbReference type="EMBL" id="RUT02177.1"/>
    </source>
</evidence>
<dbReference type="SUPFAM" id="SSF47090">
    <property type="entry name" value="PGBD-like"/>
    <property type="match status" value="1"/>
</dbReference>
<evidence type="ECO:0000313" key="3">
    <source>
        <dbReference type="Proteomes" id="UP000271624"/>
    </source>
</evidence>
<dbReference type="Proteomes" id="UP000271624">
    <property type="component" value="Unassembled WGS sequence"/>
</dbReference>
<dbReference type="EMBL" id="RSCL01000017">
    <property type="protein sequence ID" value="RUT02177.1"/>
    <property type="molecule type" value="Genomic_DNA"/>
</dbReference>
<gene>
    <name evidence="2" type="ORF">DSM106972_062520</name>
</gene>
<dbReference type="InterPro" id="IPR036365">
    <property type="entry name" value="PGBD-like_sf"/>
</dbReference>
<organism evidence="2 3">
    <name type="scientific">Dulcicalothrix desertica PCC 7102</name>
    <dbReference type="NCBI Taxonomy" id="232991"/>
    <lineage>
        <taxon>Bacteria</taxon>
        <taxon>Bacillati</taxon>
        <taxon>Cyanobacteriota</taxon>
        <taxon>Cyanophyceae</taxon>
        <taxon>Nostocales</taxon>
        <taxon>Calotrichaceae</taxon>
        <taxon>Dulcicalothrix</taxon>
    </lineage>
</organism>
<reference evidence="2" key="2">
    <citation type="journal article" date="2019" name="Genome Biol. Evol.">
        <title>Day and night: Metabolic profiles and evolutionary relationships of six axenic non-marine cyanobacteria.</title>
        <authorList>
            <person name="Will S.E."/>
            <person name="Henke P."/>
            <person name="Boedeker C."/>
            <person name="Huang S."/>
            <person name="Brinkmann H."/>
            <person name="Rohde M."/>
            <person name="Jarek M."/>
            <person name="Friedl T."/>
            <person name="Seufert S."/>
            <person name="Schumacher M."/>
            <person name="Overmann J."/>
            <person name="Neumann-Schaal M."/>
            <person name="Petersen J."/>
        </authorList>
    </citation>
    <scope>NUCLEOTIDE SEQUENCE [LARGE SCALE GENOMIC DNA]</scope>
    <source>
        <strain evidence="2">PCC 7102</strain>
    </source>
</reference>
<keyword evidence="3" id="KW-1185">Reference proteome</keyword>
<dbReference type="RefSeq" id="WP_127084447.1">
    <property type="nucleotide sequence ID" value="NZ_RSCL01000017.1"/>
</dbReference>
<dbReference type="OrthoDB" id="514320at2"/>
<name>A0A3S1AJB7_9CYAN</name>
<dbReference type="Gene3D" id="1.10.101.10">
    <property type="entry name" value="PGBD-like superfamily/PGBD"/>
    <property type="match status" value="1"/>
</dbReference>
<proteinExistence type="predicted"/>
<dbReference type="AlphaFoldDB" id="A0A3S1AJB7"/>
<evidence type="ECO:0000259" key="1">
    <source>
        <dbReference type="Pfam" id="PF01471"/>
    </source>
</evidence>